<keyword evidence="3" id="KW-1185">Reference proteome</keyword>
<sequence length="52" mass="5704">MNTLTLERPSTQQTNAGGSGMKPPVRVIIASGYGDNPYKAPHLTPFYRQERG</sequence>
<accession>A0ABX0J4C3</accession>
<comment type="caution">
    <text evidence="2">The sequence shown here is derived from an EMBL/GenBank/DDBJ whole genome shotgun (WGS) entry which is preliminary data.</text>
</comment>
<protein>
    <submittedName>
        <fullName evidence="2">Uncharacterized protein</fullName>
    </submittedName>
</protein>
<evidence type="ECO:0000256" key="1">
    <source>
        <dbReference type="SAM" id="MobiDB-lite"/>
    </source>
</evidence>
<dbReference type="EMBL" id="JAAOIW010000005">
    <property type="protein sequence ID" value="NHN31175.1"/>
    <property type="molecule type" value="Genomic_DNA"/>
</dbReference>
<reference evidence="2" key="1">
    <citation type="submission" date="2020-03" db="EMBL/GenBank/DDBJ databases">
        <title>Draft sequencing of Paenibacilllus sp. S3N08.</title>
        <authorList>
            <person name="Kim D.-U."/>
        </authorList>
    </citation>
    <scope>NUCLEOTIDE SEQUENCE</scope>
    <source>
        <strain evidence="2">S3N08</strain>
    </source>
</reference>
<gene>
    <name evidence="2" type="ORF">G9U52_15150</name>
</gene>
<dbReference type="RefSeq" id="WP_166150962.1">
    <property type="nucleotide sequence ID" value="NZ_JAAOIW010000005.1"/>
</dbReference>
<evidence type="ECO:0000313" key="3">
    <source>
        <dbReference type="Proteomes" id="UP001165962"/>
    </source>
</evidence>
<organism evidence="2 3">
    <name type="scientific">Paenibacillus agricola</name>
    <dbReference type="NCBI Taxonomy" id="2716264"/>
    <lineage>
        <taxon>Bacteria</taxon>
        <taxon>Bacillati</taxon>
        <taxon>Bacillota</taxon>
        <taxon>Bacilli</taxon>
        <taxon>Bacillales</taxon>
        <taxon>Paenibacillaceae</taxon>
        <taxon>Paenibacillus</taxon>
    </lineage>
</organism>
<dbReference type="Proteomes" id="UP001165962">
    <property type="component" value="Unassembled WGS sequence"/>
</dbReference>
<evidence type="ECO:0000313" key="2">
    <source>
        <dbReference type="EMBL" id="NHN31175.1"/>
    </source>
</evidence>
<proteinExistence type="predicted"/>
<name>A0ABX0J4C3_9BACL</name>
<feature type="region of interest" description="Disordered" evidence="1">
    <location>
        <begin position="1"/>
        <end position="23"/>
    </location>
</feature>
<feature type="compositionally biased region" description="Polar residues" evidence="1">
    <location>
        <begin position="1"/>
        <end position="16"/>
    </location>
</feature>